<protein>
    <recommendedName>
        <fullName evidence="13">Prosaposin</fullName>
    </recommendedName>
</protein>
<accession>A0AAD8Z1X0</accession>
<evidence type="ECO:0000256" key="4">
    <source>
        <dbReference type="ARBA" id="ARBA00022737"/>
    </source>
</evidence>
<sequence length="527" mass="58141">MFLALLFVSTAVATPLLGTEQCARGPPYWCQNVKTASLCGAVPHCQQNVWSQPQMKSVPCDLCREVVIVVDQLLKENSTESELLGYMEKTCQLIPDEDLATECKEMVDNYYPILMGIIKGELEDPSVVCGALGLCVTQQEGLAKAQLVSNEIPQVDLSQRISPMLLNIPQLLFPEEAANKEETDALEEATGDVCASCVQFITDFQNEAKGNATFVNSLITELESQCELLGPGLCDMCKQYVSQYGSLVIQQLMSMQPKDICTRIGVCSSSPMSMPMYTLVAAKSIPLVKTVPATKVVEATSLKSAKKMVRAREPPQCAICEFVMRELENMIQDHTTEEEVVQAVEKVCNILPSTLTAQCKDLIETYGQAIIELIMQAADPKSVCVVLGLCNGAGRTLIPVMEKAEFEAGGFCDVCKMAVRYVDRLLEKNATQAEIEEAVKKVCNFLPDEYKTQCDQLVEQYEPMLVELLLQTLDPDFVCMKLGACPEVVQKLLGLEQCSWGPSFWCKNLETASLCNAVDHCKRHVWS</sequence>
<evidence type="ECO:0000256" key="6">
    <source>
        <dbReference type="ARBA" id="ARBA00023180"/>
    </source>
</evidence>
<feature type="domain" description="Saposin B-type" evidence="9">
    <location>
        <begin position="408"/>
        <end position="489"/>
    </location>
</feature>
<feature type="disulfide bond" evidence="8">
    <location>
        <begin position="320"/>
        <end position="384"/>
    </location>
</feature>
<evidence type="ECO:0000259" key="10">
    <source>
        <dbReference type="PROSITE" id="PS51110"/>
    </source>
</evidence>
<dbReference type="PIRSF" id="PIRSF002431">
    <property type="entry name" value="Saposin"/>
    <property type="match status" value="1"/>
</dbReference>
<organism evidence="11 12">
    <name type="scientific">Electrophorus voltai</name>
    <dbReference type="NCBI Taxonomy" id="2609070"/>
    <lineage>
        <taxon>Eukaryota</taxon>
        <taxon>Metazoa</taxon>
        <taxon>Chordata</taxon>
        <taxon>Craniata</taxon>
        <taxon>Vertebrata</taxon>
        <taxon>Euteleostomi</taxon>
        <taxon>Actinopterygii</taxon>
        <taxon>Neopterygii</taxon>
        <taxon>Teleostei</taxon>
        <taxon>Ostariophysi</taxon>
        <taxon>Gymnotiformes</taxon>
        <taxon>Gymnotoidei</taxon>
        <taxon>Gymnotidae</taxon>
        <taxon>Electrophorus</taxon>
    </lineage>
</organism>
<feature type="disulfide bond" evidence="8">
    <location>
        <begin position="194"/>
        <end position="267"/>
    </location>
</feature>
<dbReference type="Pfam" id="PF02199">
    <property type="entry name" value="SapA"/>
    <property type="match status" value="2"/>
</dbReference>
<dbReference type="Proteomes" id="UP001239994">
    <property type="component" value="Unassembled WGS sequence"/>
</dbReference>
<feature type="disulfide bond" evidence="8">
    <location>
        <begin position="197"/>
        <end position="261"/>
    </location>
</feature>
<dbReference type="PANTHER" id="PTHR11480">
    <property type="entry name" value="SAPOSIN-RELATED"/>
    <property type="match status" value="1"/>
</dbReference>
<reference evidence="11" key="1">
    <citation type="submission" date="2023-03" db="EMBL/GenBank/DDBJ databases">
        <title>Electrophorus voltai genome.</title>
        <authorList>
            <person name="Bian C."/>
        </authorList>
    </citation>
    <scope>NUCLEOTIDE SEQUENCE</scope>
    <source>
        <strain evidence="11">CB-2022</strain>
        <tissue evidence="11">Muscle</tissue>
    </source>
</reference>
<name>A0AAD8Z1X0_9TELE</name>
<feature type="domain" description="Saposin B-type" evidence="9">
    <location>
        <begin position="56"/>
        <end position="139"/>
    </location>
</feature>
<feature type="domain" description="Saposin A-type" evidence="10">
    <location>
        <begin position="15"/>
        <end position="55"/>
    </location>
</feature>
<dbReference type="PANTHER" id="PTHR11480:SF95">
    <property type="entry name" value="PROSAPOSIN"/>
    <property type="match status" value="1"/>
</dbReference>
<dbReference type="FunFam" id="1.10.225.10:FF:000002">
    <property type="entry name" value="prosaposin isoform X2"/>
    <property type="match status" value="3"/>
</dbReference>
<evidence type="ECO:0000256" key="7">
    <source>
        <dbReference type="PIRNR" id="PIRNR002431"/>
    </source>
</evidence>
<feature type="disulfide bond" evidence="8">
    <location>
        <begin position="60"/>
        <end position="135"/>
    </location>
</feature>
<feature type="disulfide bond" evidence="8">
    <location>
        <begin position="348"/>
        <end position="359"/>
    </location>
</feature>
<dbReference type="PROSITE" id="PS50015">
    <property type="entry name" value="SAP_B"/>
    <property type="match status" value="4"/>
</dbReference>
<dbReference type="Pfam" id="PF05184">
    <property type="entry name" value="SapB_1"/>
    <property type="match status" value="3"/>
</dbReference>
<dbReference type="GO" id="GO:0005764">
    <property type="term" value="C:lysosome"/>
    <property type="evidence" value="ECO:0007669"/>
    <property type="project" value="UniProtKB-UniRule"/>
</dbReference>
<dbReference type="SMART" id="SM00741">
    <property type="entry name" value="SapB"/>
    <property type="match status" value="4"/>
</dbReference>
<feature type="disulfide bond" evidence="8">
    <location>
        <begin position="91"/>
        <end position="103"/>
    </location>
</feature>
<dbReference type="GO" id="GO:0006665">
    <property type="term" value="P:sphingolipid metabolic process"/>
    <property type="evidence" value="ECO:0007669"/>
    <property type="project" value="UniProtKB-UniRule"/>
</dbReference>
<dbReference type="GO" id="GO:0019216">
    <property type="term" value="P:regulation of lipid metabolic process"/>
    <property type="evidence" value="ECO:0007669"/>
    <property type="project" value="UniProtKB-UniRule"/>
</dbReference>
<keyword evidence="12" id="KW-1185">Reference proteome</keyword>
<evidence type="ECO:0000256" key="8">
    <source>
        <dbReference type="PIRSR" id="PIRSR002431-1"/>
    </source>
</evidence>
<evidence type="ECO:0000256" key="3">
    <source>
        <dbReference type="ARBA" id="ARBA00022729"/>
    </source>
</evidence>
<keyword evidence="4" id="KW-0677">Repeat</keyword>
<dbReference type="InterPro" id="IPR051428">
    <property type="entry name" value="Sphingo_Act-Surfact_Prot"/>
</dbReference>
<dbReference type="PRINTS" id="PR01797">
    <property type="entry name" value="SAPOSIN"/>
</dbReference>
<gene>
    <name evidence="11" type="ORF">P4O66_013462</name>
</gene>
<dbReference type="SUPFAM" id="SSF47862">
    <property type="entry name" value="Saposin"/>
    <property type="match status" value="5"/>
</dbReference>
<comment type="caution">
    <text evidence="11">The sequence shown here is derived from an EMBL/GenBank/DDBJ whole genome shotgun (WGS) entry which is preliminary data.</text>
</comment>
<dbReference type="InterPro" id="IPR021165">
    <property type="entry name" value="Saposin_chordata"/>
</dbReference>
<feature type="chain" id="PRO_5041785662" description="Prosaposin" evidence="7">
    <location>
        <begin position="19"/>
        <end position="527"/>
    </location>
</feature>
<dbReference type="PROSITE" id="PS51110">
    <property type="entry name" value="SAP_A"/>
    <property type="match status" value="2"/>
</dbReference>
<evidence type="ECO:0000259" key="9">
    <source>
        <dbReference type="PROSITE" id="PS50015"/>
    </source>
</evidence>
<evidence type="ECO:0000256" key="1">
    <source>
        <dbReference type="ARBA" id="ARBA00004613"/>
    </source>
</evidence>
<feature type="disulfide bond" evidence="8">
    <location>
        <begin position="443"/>
        <end position="454"/>
    </location>
</feature>
<feature type="domain" description="Saposin A-type" evidence="10">
    <location>
        <begin position="491"/>
        <end position="527"/>
    </location>
</feature>
<feature type="domain" description="Saposin B-type" evidence="9">
    <location>
        <begin position="190"/>
        <end position="271"/>
    </location>
</feature>
<dbReference type="Pfam" id="PF03489">
    <property type="entry name" value="SapB_2"/>
    <property type="match status" value="4"/>
</dbReference>
<evidence type="ECO:0000313" key="12">
    <source>
        <dbReference type="Proteomes" id="UP001239994"/>
    </source>
</evidence>
<evidence type="ECO:0000256" key="5">
    <source>
        <dbReference type="ARBA" id="ARBA00023157"/>
    </source>
</evidence>
<keyword evidence="3 7" id="KW-0732">Signal</keyword>
<proteinExistence type="predicted"/>
<dbReference type="GO" id="GO:0005576">
    <property type="term" value="C:extracellular region"/>
    <property type="evidence" value="ECO:0007669"/>
    <property type="project" value="UniProtKB-SubCell"/>
</dbReference>
<keyword evidence="6" id="KW-0325">Glycoprotein</keyword>
<dbReference type="AlphaFoldDB" id="A0AAD8Z1X0"/>
<feature type="domain" description="Saposin B-type" evidence="9">
    <location>
        <begin position="313"/>
        <end position="394"/>
    </location>
</feature>
<feature type="disulfide bond" evidence="8">
    <location>
        <begin position="317"/>
        <end position="390"/>
    </location>
</feature>
<dbReference type="GO" id="GO:0007193">
    <property type="term" value="P:adenylate cyclase-inhibiting G protein-coupled receptor signaling pathway"/>
    <property type="evidence" value="ECO:0007669"/>
    <property type="project" value="UniProtKB-UniRule"/>
</dbReference>
<feature type="disulfide bond" evidence="8">
    <location>
        <begin position="63"/>
        <end position="129"/>
    </location>
</feature>
<dbReference type="InterPro" id="IPR011001">
    <property type="entry name" value="Saposin-like"/>
</dbReference>
<feature type="signal peptide" evidence="7">
    <location>
        <begin position="1"/>
        <end position="18"/>
    </location>
</feature>
<dbReference type="EMBL" id="JAROKS010000020">
    <property type="protein sequence ID" value="KAK1791442.1"/>
    <property type="molecule type" value="Genomic_DNA"/>
</dbReference>
<dbReference type="InterPro" id="IPR003119">
    <property type="entry name" value="SAP_A"/>
</dbReference>
<dbReference type="GO" id="GO:0016020">
    <property type="term" value="C:membrane"/>
    <property type="evidence" value="ECO:0007669"/>
    <property type="project" value="GOC"/>
</dbReference>
<feature type="disulfide bond" evidence="8">
    <location>
        <begin position="226"/>
        <end position="237"/>
    </location>
</feature>
<dbReference type="Gene3D" id="1.10.225.10">
    <property type="entry name" value="Saposin-like"/>
    <property type="match status" value="4"/>
</dbReference>
<evidence type="ECO:0008006" key="13">
    <source>
        <dbReference type="Google" id="ProtNLM"/>
    </source>
</evidence>
<evidence type="ECO:0000256" key="2">
    <source>
        <dbReference type="ARBA" id="ARBA00022525"/>
    </source>
</evidence>
<dbReference type="InterPro" id="IPR008139">
    <property type="entry name" value="SaposinB_dom"/>
</dbReference>
<evidence type="ECO:0000313" key="11">
    <source>
        <dbReference type="EMBL" id="KAK1791442.1"/>
    </source>
</evidence>
<dbReference type="InterPro" id="IPR008373">
    <property type="entry name" value="Saposin"/>
</dbReference>
<keyword evidence="2" id="KW-0964">Secreted</keyword>
<feature type="disulfide bond" evidence="8">
    <location>
        <begin position="415"/>
        <end position="479"/>
    </location>
</feature>
<keyword evidence="5 8" id="KW-1015">Disulfide bond</keyword>
<feature type="disulfide bond" evidence="8">
    <location>
        <begin position="412"/>
        <end position="485"/>
    </location>
</feature>
<dbReference type="SMART" id="SM00162">
    <property type="entry name" value="SAPA"/>
    <property type="match status" value="2"/>
</dbReference>
<comment type="subcellular location">
    <subcellularLocation>
        <location evidence="1">Secreted</location>
    </subcellularLocation>
</comment>
<dbReference type="InterPro" id="IPR008138">
    <property type="entry name" value="SapB_2"/>
</dbReference>
<dbReference type="InterPro" id="IPR007856">
    <property type="entry name" value="SapB_1"/>
</dbReference>